<organism evidence="4 5">
    <name type="scientific">Eumeta variegata</name>
    <name type="common">Bagworm moth</name>
    <name type="synonym">Eumeta japonica</name>
    <dbReference type="NCBI Taxonomy" id="151549"/>
    <lineage>
        <taxon>Eukaryota</taxon>
        <taxon>Metazoa</taxon>
        <taxon>Ecdysozoa</taxon>
        <taxon>Arthropoda</taxon>
        <taxon>Hexapoda</taxon>
        <taxon>Insecta</taxon>
        <taxon>Pterygota</taxon>
        <taxon>Neoptera</taxon>
        <taxon>Endopterygota</taxon>
        <taxon>Lepidoptera</taxon>
        <taxon>Glossata</taxon>
        <taxon>Ditrysia</taxon>
        <taxon>Tineoidea</taxon>
        <taxon>Psychidae</taxon>
        <taxon>Oiketicinae</taxon>
        <taxon>Eumeta</taxon>
    </lineage>
</organism>
<dbReference type="AlphaFoldDB" id="A0A4C1W5E2"/>
<evidence type="ECO:0000256" key="1">
    <source>
        <dbReference type="ARBA" id="ARBA00023268"/>
    </source>
</evidence>
<evidence type="ECO:0000313" key="5">
    <source>
        <dbReference type="Proteomes" id="UP000299102"/>
    </source>
</evidence>
<dbReference type="Gene3D" id="3.30.70.270">
    <property type="match status" value="2"/>
</dbReference>
<feature type="region of interest" description="Disordered" evidence="2">
    <location>
        <begin position="55"/>
        <end position="74"/>
    </location>
</feature>
<dbReference type="Proteomes" id="UP000299102">
    <property type="component" value="Unassembled WGS sequence"/>
</dbReference>
<dbReference type="InterPro" id="IPR050951">
    <property type="entry name" value="Retrovirus_Pol_polyprotein"/>
</dbReference>
<dbReference type="Pfam" id="PF17919">
    <property type="entry name" value="RT_RNaseH_2"/>
    <property type="match status" value="1"/>
</dbReference>
<dbReference type="Gene3D" id="3.10.10.10">
    <property type="entry name" value="HIV Type 1 Reverse Transcriptase, subunit A, domain 1"/>
    <property type="match status" value="1"/>
</dbReference>
<dbReference type="PANTHER" id="PTHR37984:SF5">
    <property type="entry name" value="PROTEIN NYNRIN-LIKE"/>
    <property type="match status" value="1"/>
</dbReference>
<dbReference type="STRING" id="151549.A0A4C1W5E2"/>
<gene>
    <name evidence="4" type="primary">Tf2-9</name>
    <name evidence="4" type="ORF">EVAR_44957_1</name>
</gene>
<keyword evidence="1" id="KW-0511">Multifunctional enzyme</keyword>
<name>A0A4C1W5E2_EUMVA</name>
<evidence type="ECO:0000259" key="3">
    <source>
        <dbReference type="Pfam" id="PF17919"/>
    </source>
</evidence>
<accession>A0A4C1W5E2</accession>
<dbReference type="SUPFAM" id="SSF56672">
    <property type="entry name" value="DNA/RNA polymerases"/>
    <property type="match status" value="1"/>
</dbReference>
<feature type="domain" description="Reverse transcriptase/retrotransposon-derived protein RNase H-like" evidence="3">
    <location>
        <begin position="358"/>
        <end position="414"/>
    </location>
</feature>
<reference evidence="4 5" key="1">
    <citation type="journal article" date="2019" name="Commun. Biol.">
        <title>The bagworm genome reveals a unique fibroin gene that provides high tensile strength.</title>
        <authorList>
            <person name="Kono N."/>
            <person name="Nakamura H."/>
            <person name="Ohtoshi R."/>
            <person name="Tomita M."/>
            <person name="Numata K."/>
            <person name="Arakawa K."/>
        </authorList>
    </citation>
    <scope>NUCLEOTIDE SEQUENCE [LARGE SCALE GENOMIC DNA]</scope>
</reference>
<dbReference type="InterPro" id="IPR043502">
    <property type="entry name" value="DNA/RNA_pol_sf"/>
</dbReference>
<dbReference type="GO" id="GO:0071897">
    <property type="term" value="P:DNA biosynthetic process"/>
    <property type="evidence" value="ECO:0007669"/>
    <property type="project" value="UniProtKB-ARBA"/>
</dbReference>
<dbReference type="GO" id="GO:0003824">
    <property type="term" value="F:catalytic activity"/>
    <property type="evidence" value="ECO:0007669"/>
    <property type="project" value="UniProtKB-KW"/>
</dbReference>
<dbReference type="EMBL" id="BGZK01000470">
    <property type="protein sequence ID" value="GBP45729.1"/>
    <property type="molecule type" value="Genomic_DNA"/>
</dbReference>
<protein>
    <submittedName>
        <fullName evidence="4">Transposon Tf2-9 polyprotein</fullName>
    </submittedName>
</protein>
<dbReference type="PANTHER" id="PTHR37984">
    <property type="entry name" value="PROTEIN CBG26694"/>
    <property type="match status" value="1"/>
</dbReference>
<dbReference type="InterPro" id="IPR043128">
    <property type="entry name" value="Rev_trsase/Diguanyl_cyclase"/>
</dbReference>
<dbReference type="InterPro" id="IPR041577">
    <property type="entry name" value="RT_RNaseH_2"/>
</dbReference>
<feature type="region of interest" description="Disordered" evidence="2">
    <location>
        <begin position="1"/>
        <end position="32"/>
    </location>
</feature>
<evidence type="ECO:0000313" key="4">
    <source>
        <dbReference type="EMBL" id="GBP45729.1"/>
    </source>
</evidence>
<proteinExistence type="predicted"/>
<sequence length="417" mass="46363">MKLTSSALDPALPHAAEGTTRTAVSSKDQWNGNRGVVEPQRIQIGFAFITCGSETKHGSAPNHTTGHRKRKTKRANGTEIKTYGLKTLVVDLGLRRSFRWTFVIADVKQHILGADFLSHFKLLVDLSNRWIVDQVTKLKTIAGIDKTAQLSASTLDKNIPYLDLLSEFPNITKPISFKETPSHSVVHYIETTGLPVFVKARPLQLDCYRRVKEEFQTMMNMEICGPSKSPWASLLHVVPKKDGQSRSCTDYRCLNAVTKPDSRLDTYGITINLSKCAFEKDEIDFLGYEVSTSGISPLEEKVKAIVAYPRPKTIVELCRFPGMLIFYRSHLPKAAEYQAILNKHINGAKKKDKTPIDWTPDDERAFEKCMVSLQSAVTLSHPLADASLGLMTDAFNTAVGAVLQQFVDNSLQPLGLG</sequence>
<evidence type="ECO:0000256" key="2">
    <source>
        <dbReference type="SAM" id="MobiDB-lite"/>
    </source>
</evidence>
<feature type="compositionally biased region" description="Basic residues" evidence="2">
    <location>
        <begin position="65"/>
        <end position="74"/>
    </location>
</feature>
<keyword evidence="5" id="KW-1185">Reference proteome</keyword>
<feature type="compositionally biased region" description="Polar residues" evidence="2">
    <location>
        <begin position="19"/>
        <end position="32"/>
    </location>
</feature>
<dbReference type="OrthoDB" id="775972at2759"/>
<comment type="caution">
    <text evidence="4">The sequence shown here is derived from an EMBL/GenBank/DDBJ whole genome shotgun (WGS) entry which is preliminary data.</text>
</comment>